<evidence type="ECO:0000313" key="2">
    <source>
        <dbReference type="EMBL" id="KRN05005.1"/>
    </source>
</evidence>
<dbReference type="InterPro" id="IPR016181">
    <property type="entry name" value="Acyl_CoA_acyltransferase"/>
</dbReference>
<accession>A0A0R2DXD7</accession>
<dbReference type="PANTHER" id="PTHR43792">
    <property type="entry name" value="GNAT FAMILY, PUTATIVE (AFU_ORTHOLOGUE AFUA_3G00765)-RELATED-RELATED"/>
    <property type="match status" value="1"/>
</dbReference>
<reference evidence="2 3" key="1">
    <citation type="journal article" date="2015" name="Genome Announc.">
        <title>Expanding the biotechnology potential of lactobacilli through comparative genomics of 213 strains and associated genera.</title>
        <authorList>
            <person name="Sun Z."/>
            <person name="Harris H.M."/>
            <person name="McCann A."/>
            <person name="Guo C."/>
            <person name="Argimon S."/>
            <person name="Zhang W."/>
            <person name="Yang X."/>
            <person name="Jeffery I.B."/>
            <person name="Cooney J.C."/>
            <person name="Kagawa T.F."/>
            <person name="Liu W."/>
            <person name="Song Y."/>
            <person name="Salvetti E."/>
            <person name="Wrobel A."/>
            <person name="Rasinkangas P."/>
            <person name="Parkhill J."/>
            <person name="Rea M.C."/>
            <person name="O'Sullivan O."/>
            <person name="Ritari J."/>
            <person name="Douillard F.P."/>
            <person name="Paul Ross R."/>
            <person name="Yang R."/>
            <person name="Briner A.E."/>
            <person name="Felis G.E."/>
            <person name="de Vos W.M."/>
            <person name="Barrangou R."/>
            <person name="Klaenhammer T.R."/>
            <person name="Caufield P.W."/>
            <person name="Cui Y."/>
            <person name="Zhang H."/>
            <person name="O'Toole P.W."/>
        </authorList>
    </citation>
    <scope>NUCLEOTIDE SEQUENCE [LARGE SCALE GENOMIC DNA]</scope>
    <source>
        <strain evidence="2 3">DSM 20444</strain>
    </source>
</reference>
<feature type="domain" description="N-acetyltransferase" evidence="1">
    <location>
        <begin position="19"/>
        <end position="180"/>
    </location>
</feature>
<dbReference type="InterPro" id="IPR000182">
    <property type="entry name" value="GNAT_dom"/>
</dbReference>
<protein>
    <submittedName>
        <fullName evidence="2">Phosphinothricin N-acetyltransferase</fullName>
    </submittedName>
</protein>
<dbReference type="CDD" id="cd04301">
    <property type="entry name" value="NAT_SF"/>
    <property type="match status" value="1"/>
</dbReference>
<dbReference type="PANTHER" id="PTHR43792:SF10">
    <property type="entry name" value="N-ACETYLTRANSFERASE DOMAIN-CONTAINING PROTEIN"/>
    <property type="match status" value="1"/>
</dbReference>
<comment type="caution">
    <text evidence="2">The sequence shown here is derived from an EMBL/GenBank/DDBJ whole genome shotgun (WGS) entry which is preliminary data.</text>
</comment>
<dbReference type="Proteomes" id="UP000050898">
    <property type="component" value="Unassembled WGS sequence"/>
</dbReference>
<gene>
    <name evidence="2" type="ORF">FD00_GL000312</name>
</gene>
<proteinExistence type="predicted"/>
<dbReference type="GO" id="GO:0016747">
    <property type="term" value="F:acyltransferase activity, transferring groups other than amino-acyl groups"/>
    <property type="evidence" value="ECO:0007669"/>
    <property type="project" value="InterPro"/>
</dbReference>
<evidence type="ECO:0000259" key="1">
    <source>
        <dbReference type="PROSITE" id="PS51186"/>
    </source>
</evidence>
<dbReference type="PATRIC" id="fig|1046596.6.peg.323"/>
<sequence>MFILTQKENAMMKNFQKPISIRIAKRNDIPRLTEIYNQAIMVGGITADLDPVSIDQRTNWFNEHSDDLRHPIMVAVDNNNEVIGYGYLSYYRPRRGVNEVAEVSYYFDIDYLGRGYGSAMLSELISYAKSHKIRVLLAILHKNNVRSIALLKKFGFEIWGELPRMTHDDHDNYYDQAIFGTNLE</sequence>
<organism evidence="2 3">
    <name type="scientific">Liquorilactobacillus mali KCTC 3596 = DSM 20444</name>
    <dbReference type="NCBI Taxonomy" id="1046596"/>
    <lineage>
        <taxon>Bacteria</taxon>
        <taxon>Bacillati</taxon>
        <taxon>Bacillota</taxon>
        <taxon>Bacilli</taxon>
        <taxon>Lactobacillales</taxon>
        <taxon>Lactobacillaceae</taxon>
        <taxon>Liquorilactobacillus</taxon>
    </lineage>
</organism>
<dbReference type="EMBL" id="AYYH01000118">
    <property type="protein sequence ID" value="KRN05005.1"/>
    <property type="molecule type" value="Genomic_DNA"/>
</dbReference>
<dbReference type="Gene3D" id="3.40.630.30">
    <property type="match status" value="1"/>
</dbReference>
<dbReference type="AlphaFoldDB" id="A0A0R2DXD7"/>
<dbReference type="SUPFAM" id="SSF55729">
    <property type="entry name" value="Acyl-CoA N-acyltransferases (Nat)"/>
    <property type="match status" value="1"/>
</dbReference>
<keyword evidence="3" id="KW-1185">Reference proteome</keyword>
<keyword evidence="2" id="KW-0808">Transferase</keyword>
<evidence type="ECO:0000313" key="3">
    <source>
        <dbReference type="Proteomes" id="UP000050898"/>
    </source>
</evidence>
<dbReference type="PROSITE" id="PS51186">
    <property type="entry name" value="GNAT"/>
    <property type="match status" value="1"/>
</dbReference>
<dbReference type="InterPro" id="IPR051531">
    <property type="entry name" value="N-acetyltransferase"/>
</dbReference>
<dbReference type="Pfam" id="PF13302">
    <property type="entry name" value="Acetyltransf_3"/>
    <property type="match status" value="1"/>
</dbReference>
<name>A0A0R2DXD7_9LACO</name>